<feature type="transmembrane region" description="Helical" evidence="1">
    <location>
        <begin position="187"/>
        <end position="207"/>
    </location>
</feature>
<evidence type="ECO:0000256" key="1">
    <source>
        <dbReference type="SAM" id="Phobius"/>
    </source>
</evidence>
<dbReference type="Proteomes" id="UP000270094">
    <property type="component" value="Unassembled WGS sequence"/>
</dbReference>
<dbReference type="EMBL" id="UYYB01117049">
    <property type="protein sequence ID" value="VDM82320.1"/>
    <property type="molecule type" value="Genomic_DNA"/>
</dbReference>
<name>A0A3P7J9Y1_STRVU</name>
<feature type="transmembrane region" description="Helical" evidence="1">
    <location>
        <begin position="44"/>
        <end position="66"/>
    </location>
</feature>
<evidence type="ECO:0000313" key="3">
    <source>
        <dbReference type="Proteomes" id="UP000270094"/>
    </source>
</evidence>
<feature type="transmembrane region" description="Helical" evidence="1">
    <location>
        <begin position="93"/>
        <end position="113"/>
    </location>
</feature>
<sequence>MVCSFQVTVQTCSVIRNFVYNPIATQAFVDAFERFALAFFNFEMPLFIVITFYSVFPLICIALAVYNSFISNTLTQTDDVCETIRRTQWTNTALLIIQWGSAVIAILLYIIVWRKLHHERTSKFAPNENEKWIFDSEKMCPNRYYWDHHVVKIFFICCALPLFLALPSLVFTILTDLEIYVNSVANVVSILILDLTTPVTLIIYIFFIEHIRKGLLEYICRCDPELRKPRPLNQKVIEHF</sequence>
<dbReference type="Gene3D" id="1.20.1070.10">
    <property type="entry name" value="Rhodopsin 7-helix transmembrane proteins"/>
    <property type="match status" value="1"/>
</dbReference>
<organism evidence="2 3">
    <name type="scientific">Strongylus vulgaris</name>
    <name type="common">Blood worm</name>
    <dbReference type="NCBI Taxonomy" id="40348"/>
    <lineage>
        <taxon>Eukaryota</taxon>
        <taxon>Metazoa</taxon>
        <taxon>Ecdysozoa</taxon>
        <taxon>Nematoda</taxon>
        <taxon>Chromadorea</taxon>
        <taxon>Rhabditida</taxon>
        <taxon>Rhabditina</taxon>
        <taxon>Rhabditomorpha</taxon>
        <taxon>Strongyloidea</taxon>
        <taxon>Strongylidae</taxon>
        <taxon>Strongylus</taxon>
    </lineage>
</organism>
<evidence type="ECO:0000313" key="2">
    <source>
        <dbReference type="EMBL" id="VDM82320.1"/>
    </source>
</evidence>
<proteinExistence type="predicted"/>
<feature type="transmembrane region" description="Helical" evidence="1">
    <location>
        <begin position="153"/>
        <end position="175"/>
    </location>
</feature>
<dbReference type="OrthoDB" id="5866451at2759"/>
<reference evidence="2 3" key="1">
    <citation type="submission" date="2018-11" db="EMBL/GenBank/DDBJ databases">
        <authorList>
            <consortium name="Pathogen Informatics"/>
        </authorList>
    </citation>
    <scope>NUCLEOTIDE SEQUENCE [LARGE SCALE GENOMIC DNA]</scope>
</reference>
<dbReference type="AlphaFoldDB" id="A0A3P7J9Y1"/>
<keyword evidence="1" id="KW-0812">Transmembrane</keyword>
<protein>
    <submittedName>
        <fullName evidence="2">Uncharacterized protein</fullName>
    </submittedName>
</protein>
<keyword evidence="3" id="KW-1185">Reference proteome</keyword>
<keyword evidence="1" id="KW-1133">Transmembrane helix</keyword>
<keyword evidence="1" id="KW-0472">Membrane</keyword>
<accession>A0A3P7J9Y1</accession>
<gene>
    <name evidence="2" type="ORF">SVUK_LOCUS17318</name>
</gene>